<dbReference type="EMBL" id="JAFNEN010000159">
    <property type="protein sequence ID" value="KAG8191436.1"/>
    <property type="molecule type" value="Genomic_DNA"/>
</dbReference>
<organism evidence="1 2">
    <name type="scientific">Oedothorax gibbosus</name>
    <dbReference type="NCBI Taxonomy" id="931172"/>
    <lineage>
        <taxon>Eukaryota</taxon>
        <taxon>Metazoa</taxon>
        <taxon>Ecdysozoa</taxon>
        <taxon>Arthropoda</taxon>
        <taxon>Chelicerata</taxon>
        <taxon>Arachnida</taxon>
        <taxon>Araneae</taxon>
        <taxon>Araneomorphae</taxon>
        <taxon>Entelegynae</taxon>
        <taxon>Araneoidea</taxon>
        <taxon>Linyphiidae</taxon>
        <taxon>Erigoninae</taxon>
        <taxon>Oedothorax</taxon>
    </lineage>
</organism>
<evidence type="ECO:0000313" key="1">
    <source>
        <dbReference type="EMBL" id="KAG8191436.1"/>
    </source>
</evidence>
<protein>
    <submittedName>
        <fullName evidence="1">Uncharacterized protein</fullName>
    </submittedName>
</protein>
<dbReference type="Proteomes" id="UP000827092">
    <property type="component" value="Unassembled WGS sequence"/>
</dbReference>
<accession>A0AAV6V564</accession>
<evidence type="ECO:0000313" key="2">
    <source>
        <dbReference type="Proteomes" id="UP000827092"/>
    </source>
</evidence>
<name>A0AAV6V564_9ARAC</name>
<gene>
    <name evidence="1" type="ORF">JTE90_020688</name>
</gene>
<reference evidence="1 2" key="1">
    <citation type="journal article" date="2022" name="Nat. Ecol. Evol.">
        <title>A masculinizing supergene underlies an exaggerated male reproductive morph in a spider.</title>
        <authorList>
            <person name="Hendrickx F."/>
            <person name="De Corte Z."/>
            <person name="Sonet G."/>
            <person name="Van Belleghem S.M."/>
            <person name="Kostlbacher S."/>
            <person name="Vangestel C."/>
        </authorList>
    </citation>
    <scope>NUCLEOTIDE SEQUENCE [LARGE SCALE GENOMIC DNA]</scope>
    <source>
        <strain evidence="1">W744_W776</strain>
    </source>
</reference>
<dbReference type="AlphaFoldDB" id="A0AAV6V564"/>
<sequence length="82" mass="8945">MGSPADLVVDPDLTIEGFALFGTASCVVELVNRIYCCQLLEQMGIFSLCIQSSVHFFFPRIASVLETPVCGDETLNPTTKNM</sequence>
<comment type="caution">
    <text evidence="1">The sequence shown here is derived from an EMBL/GenBank/DDBJ whole genome shotgun (WGS) entry which is preliminary data.</text>
</comment>
<keyword evidence="2" id="KW-1185">Reference proteome</keyword>
<proteinExistence type="predicted"/>